<organism evidence="10">
    <name type="scientific">viral metagenome</name>
    <dbReference type="NCBI Taxonomy" id="1070528"/>
    <lineage>
        <taxon>unclassified sequences</taxon>
        <taxon>metagenomes</taxon>
        <taxon>organismal metagenomes</taxon>
    </lineage>
</organism>
<evidence type="ECO:0000256" key="8">
    <source>
        <dbReference type="ARBA" id="ARBA00023125"/>
    </source>
</evidence>
<protein>
    <submittedName>
        <fullName evidence="10">Putative DNA polymerase</fullName>
    </submittedName>
</protein>
<dbReference type="EMBL" id="MT141338">
    <property type="protein sequence ID" value="QJA58751.1"/>
    <property type="molecule type" value="Genomic_DNA"/>
</dbReference>
<evidence type="ECO:0000256" key="6">
    <source>
        <dbReference type="ARBA" id="ARBA00022705"/>
    </source>
</evidence>
<reference evidence="10" key="1">
    <citation type="submission" date="2020-03" db="EMBL/GenBank/DDBJ databases">
        <title>The deep terrestrial virosphere.</title>
        <authorList>
            <person name="Holmfeldt K."/>
            <person name="Nilsson E."/>
            <person name="Simone D."/>
            <person name="Lopez-Fernandez M."/>
            <person name="Wu X."/>
            <person name="de Brujin I."/>
            <person name="Lundin D."/>
            <person name="Andersson A."/>
            <person name="Bertilsson S."/>
            <person name="Dopson M."/>
        </authorList>
    </citation>
    <scope>NUCLEOTIDE SEQUENCE</scope>
    <source>
        <strain evidence="10">MM415A00925</strain>
        <strain evidence="9">MM415B01408</strain>
    </source>
</reference>
<dbReference type="GO" id="GO:0003887">
    <property type="term" value="F:DNA-directed DNA polymerase activity"/>
    <property type="evidence" value="ECO:0007669"/>
    <property type="project" value="UniProtKB-KW"/>
</dbReference>
<evidence type="ECO:0000256" key="3">
    <source>
        <dbReference type="ARBA" id="ARBA00022490"/>
    </source>
</evidence>
<evidence type="ECO:0000313" key="9">
    <source>
        <dbReference type="EMBL" id="QJA58751.1"/>
    </source>
</evidence>
<dbReference type="Gene3D" id="3.70.10.10">
    <property type="match status" value="1"/>
</dbReference>
<accession>A0A6M3KC73</accession>
<dbReference type="PANTHER" id="PTHR30478:SF0">
    <property type="entry name" value="BETA SLIDING CLAMP"/>
    <property type="match status" value="1"/>
</dbReference>
<dbReference type="SUPFAM" id="SSF55979">
    <property type="entry name" value="DNA clamp"/>
    <property type="match status" value="1"/>
</dbReference>
<dbReference type="InterPro" id="IPR046938">
    <property type="entry name" value="DNA_clamp_sf"/>
</dbReference>
<keyword evidence="4" id="KW-0808">Transferase</keyword>
<dbReference type="AlphaFoldDB" id="A0A6M3KC73"/>
<evidence type="ECO:0000256" key="2">
    <source>
        <dbReference type="ARBA" id="ARBA00010752"/>
    </source>
</evidence>
<proteinExistence type="inferred from homology"/>
<dbReference type="GO" id="GO:0003677">
    <property type="term" value="F:DNA binding"/>
    <property type="evidence" value="ECO:0007669"/>
    <property type="project" value="UniProtKB-KW"/>
</dbReference>
<name>A0A6M3KC73_9ZZZZ</name>
<comment type="similarity">
    <text evidence="2">Belongs to the beta sliding clamp family.</text>
</comment>
<dbReference type="GO" id="GO:0006271">
    <property type="term" value="P:DNA strand elongation involved in DNA replication"/>
    <property type="evidence" value="ECO:0007669"/>
    <property type="project" value="TreeGrafter"/>
</dbReference>
<dbReference type="GO" id="GO:0009360">
    <property type="term" value="C:DNA polymerase III complex"/>
    <property type="evidence" value="ECO:0007669"/>
    <property type="project" value="InterPro"/>
</dbReference>
<dbReference type="GO" id="GO:0005737">
    <property type="term" value="C:cytoplasm"/>
    <property type="evidence" value="ECO:0007669"/>
    <property type="project" value="UniProtKB-SubCell"/>
</dbReference>
<sequence length="343" mass="38504">MKINKEVLKGALKKLKPALTSNHVVASAGVVIFEEGMIKAYDGEVAIHLPLEGMEIDCNIPSDALIPLVDKFNGVEVEMEYKKRTLHLKCGRSKVKLTSVKVEGLDITDKIYSKRAVWETLPDDFLEALSMCAISASENISHGVLCSIKIRGDTMISSDLHRLTHYTMEGEVPWKGTIYLPSFKIEDIIAFKPEEIFIDGESMFHFKTGRGDVISISTIAKGTFPQTVEILKVEGGQLILPQEELMMTIERIETLAETLSINQSNWHRLHIEIGDGRLKCSGESKKGEIEEEMRISDKKAKLDFWINSAYLKRILPVCDLVVNGEKKILFKGEKFKHVICKLG</sequence>
<keyword evidence="8" id="KW-0238">DNA-binding</keyword>
<evidence type="ECO:0000256" key="7">
    <source>
        <dbReference type="ARBA" id="ARBA00022932"/>
    </source>
</evidence>
<evidence type="ECO:0000256" key="5">
    <source>
        <dbReference type="ARBA" id="ARBA00022695"/>
    </source>
</evidence>
<evidence type="ECO:0000256" key="1">
    <source>
        <dbReference type="ARBA" id="ARBA00004496"/>
    </source>
</evidence>
<keyword evidence="7" id="KW-0239">DNA-directed DNA polymerase</keyword>
<dbReference type="PANTHER" id="PTHR30478">
    <property type="entry name" value="DNA POLYMERASE III SUBUNIT BETA"/>
    <property type="match status" value="1"/>
</dbReference>
<dbReference type="InterPro" id="IPR001001">
    <property type="entry name" value="DNA_polIII_beta"/>
</dbReference>
<evidence type="ECO:0000313" key="10">
    <source>
        <dbReference type="EMBL" id="QJA79225.1"/>
    </source>
</evidence>
<keyword evidence="6" id="KW-0235">DNA replication</keyword>
<evidence type="ECO:0000256" key="4">
    <source>
        <dbReference type="ARBA" id="ARBA00022679"/>
    </source>
</evidence>
<comment type="subcellular location">
    <subcellularLocation>
        <location evidence="1">Cytoplasm</location>
    </subcellularLocation>
</comment>
<dbReference type="Gene3D" id="3.10.150.10">
    <property type="entry name" value="DNA Polymerase III, subunit A, domain 2"/>
    <property type="match status" value="1"/>
</dbReference>
<keyword evidence="5" id="KW-0548">Nucleotidyltransferase</keyword>
<keyword evidence="3" id="KW-0963">Cytoplasm</keyword>
<gene>
    <name evidence="10" type="ORF">MM415A00925_0001</name>
    <name evidence="9" type="ORF">MM415B01408_0005</name>
</gene>
<dbReference type="EMBL" id="MT142373">
    <property type="protein sequence ID" value="QJA79225.1"/>
    <property type="molecule type" value="Genomic_DNA"/>
</dbReference>